<name>A0A1S3R9W5_SALSA</name>
<dbReference type="STRING" id="8030.ENSSSAP00000003307"/>
<dbReference type="OMA" id="NTHMSAF"/>
<reference evidence="6" key="1">
    <citation type="submission" date="2025-08" db="UniProtKB">
        <authorList>
            <consortium name="RefSeq"/>
        </authorList>
    </citation>
    <scope>IDENTIFICATION</scope>
</reference>
<dbReference type="InterPro" id="IPR045057">
    <property type="entry name" value="Gcn5-rel_NAT"/>
</dbReference>
<evidence type="ECO:0000313" key="5">
    <source>
        <dbReference type="Proteomes" id="UP001652741"/>
    </source>
</evidence>
<sequence>MALRKLLFRVYALNSTPHSVKVLNTHMSAFSVLSPNSDLRVKHDRHNLCFSITMDGEGHQDSAVLRYKFTSKKEVDLLSTYVPESFRGKGVAALLSKAAMDFLVEENLKAHISCWYIKKYVEETPLLGYKDLIIF</sequence>
<dbReference type="Gene3D" id="3.40.630.30">
    <property type="match status" value="1"/>
</dbReference>
<dbReference type="PANTHER" id="PTHR31435:SF9">
    <property type="entry name" value="PROTEIN NATD1"/>
    <property type="match status" value="1"/>
</dbReference>
<dbReference type="AlphaFoldDB" id="A0A1S3R9W5"/>
<dbReference type="SUPFAM" id="SSF55729">
    <property type="entry name" value="Acyl-CoA N-acyltransferases (Nat)"/>
    <property type="match status" value="1"/>
</dbReference>
<dbReference type="KEGG" id="sasa:106601455"/>
<feature type="domain" description="N-acetyltransferase" evidence="4">
    <location>
        <begin position="42"/>
        <end position="134"/>
    </location>
</feature>
<dbReference type="PaxDb" id="8030-ENSSSAP00000003307"/>
<proteinExistence type="inferred from homology"/>
<gene>
    <name evidence="6" type="primary">LOC106601455</name>
</gene>
<evidence type="ECO:0000256" key="2">
    <source>
        <dbReference type="ARBA" id="ARBA00020243"/>
    </source>
</evidence>
<dbReference type="InterPro" id="IPR016181">
    <property type="entry name" value="Acyl_CoA_acyltransferase"/>
</dbReference>
<dbReference type="InterPro" id="IPR031165">
    <property type="entry name" value="GNAT_YJDJ"/>
</dbReference>
<evidence type="ECO:0000256" key="1">
    <source>
        <dbReference type="ARBA" id="ARBA00006233"/>
    </source>
</evidence>
<organism evidence="5 6">
    <name type="scientific">Salmo salar</name>
    <name type="common">Atlantic salmon</name>
    <dbReference type="NCBI Taxonomy" id="8030"/>
    <lineage>
        <taxon>Eukaryota</taxon>
        <taxon>Metazoa</taxon>
        <taxon>Chordata</taxon>
        <taxon>Craniata</taxon>
        <taxon>Vertebrata</taxon>
        <taxon>Euteleostomi</taxon>
        <taxon>Actinopterygii</taxon>
        <taxon>Neopterygii</taxon>
        <taxon>Teleostei</taxon>
        <taxon>Protacanthopterygii</taxon>
        <taxon>Salmoniformes</taxon>
        <taxon>Salmonidae</taxon>
        <taxon>Salmoninae</taxon>
        <taxon>Salmo</taxon>
    </lineage>
</organism>
<keyword evidence="5" id="KW-1185">Reference proteome</keyword>
<protein>
    <recommendedName>
        <fullName evidence="2">Protein NATD1</fullName>
    </recommendedName>
    <alternativeName>
        <fullName evidence="3">N-acetyltransferase domain-containing protein 1</fullName>
    </alternativeName>
</protein>
<accession>A0A1S3R9W5</accession>
<evidence type="ECO:0000259" key="4">
    <source>
        <dbReference type="PROSITE" id="PS51729"/>
    </source>
</evidence>
<dbReference type="Proteomes" id="UP001652741">
    <property type="component" value="Chromosome ssa06"/>
</dbReference>
<evidence type="ECO:0000313" key="6">
    <source>
        <dbReference type="RefSeq" id="XP_014049148.1"/>
    </source>
</evidence>
<dbReference type="Pfam" id="PF14542">
    <property type="entry name" value="Acetyltransf_CG"/>
    <property type="match status" value="1"/>
</dbReference>
<dbReference type="GeneID" id="106601455"/>
<evidence type="ECO:0000256" key="3">
    <source>
        <dbReference type="ARBA" id="ARBA00031876"/>
    </source>
</evidence>
<dbReference type="RefSeq" id="XP_014049148.1">
    <property type="nucleotide sequence ID" value="XM_014193673.2"/>
</dbReference>
<dbReference type="PANTHER" id="PTHR31435">
    <property type="entry name" value="PROTEIN NATD1"/>
    <property type="match status" value="1"/>
</dbReference>
<dbReference type="OrthoDB" id="74247at2759"/>
<comment type="similarity">
    <text evidence="1">Belongs to the NATD1 family.</text>
</comment>
<dbReference type="PROSITE" id="PS51729">
    <property type="entry name" value="GNAT_YJDJ"/>
    <property type="match status" value="1"/>
</dbReference>